<reference evidence="1" key="1">
    <citation type="submission" date="2021-06" db="EMBL/GenBank/DDBJ databases">
        <authorList>
            <person name="Kallberg Y."/>
            <person name="Tangrot J."/>
            <person name="Rosling A."/>
        </authorList>
    </citation>
    <scope>NUCLEOTIDE SEQUENCE</scope>
    <source>
        <strain evidence="1">IL203A</strain>
    </source>
</reference>
<organism evidence="1 2">
    <name type="scientific">Dentiscutata heterogama</name>
    <dbReference type="NCBI Taxonomy" id="1316150"/>
    <lineage>
        <taxon>Eukaryota</taxon>
        <taxon>Fungi</taxon>
        <taxon>Fungi incertae sedis</taxon>
        <taxon>Mucoromycota</taxon>
        <taxon>Glomeromycotina</taxon>
        <taxon>Glomeromycetes</taxon>
        <taxon>Diversisporales</taxon>
        <taxon>Gigasporaceae</taxon>
        <taxon>Dentiscutata</taxon>
    </lineage>
</organism>
<comment type="caution">
    <text evidence="1">The sequence shown here is derived from an EMBL/GenBank/DDBJ whole genome shotgun (WGS) entry which is preliminary data.</text>
</comment>
<dbReference type="EMBL" id="CAJVPU010035813">
    <property type="protein sequence ID" value="CAG8728650.1"/>
    <property type="molecule type" value="Genomic_DNA"/>
</dbReference>
<feature type="non-terminal residue" evidence="1">
    <location>
        <position position="1"/>
    </location>
</feature>
<dbReference type="Proteomes" id="UP000789702">
    <property type="component" value="Unassembled WGS sequence"/>
</dbReference>
<sequence length="153" mass="16931">QLKSSDIATSGGNYERGHSGVVASSNTAISKYANYTNAKTVETLVAKQKEIVETLTTQQNKSIQKLNNDNAKLIKSISNNQKKTVVMSLSRNHANVVKTMNNNDVKKSKDTHDAYRKDDLIKMMITSNINVMSKLVDHVTSTSKAKNISRDNM</sequence>
<evidence type="ECO:0000313" key="1">
    <source>
        <dbReference type="EMBL" id="CAG8728650.1"/>
    </source>
</evidence>
<gene>
    <name evidence="1" type="ORF">DHETER_LOCUS13291</name>
</gene>
<name>A0ACA9PYF5_9GLOM</name>
<proteinExistence type="predicted"/>
<keyword evidence="2" id="KW-1185">Reference proteome</keyword>
<evidence type="ECO:0000313" key="2">
    <source>
        <dbReference type="Proteomes" id="UP000789702"/>
    </source>
</evidence>
<feature type="non-terminal residue" evidence="1">
    <location>
        <position position="153"/>
    </location>
</feature>
<accession>A0ACA9PYF5</accession>
<protein>
    <submittedName>
        <fullName evidence="1">4311_t:CDS:1</fullName>
    </submittedName>
</protein>